<dbReference type="Proteomes" id="UP000095767">
    <property type="component" value="Unassembled WGS sequence"/>
</dbReference>
<feature type="non-terminal residue" evidence="1">
    <location>
        <position position="1"/>
    </location>
</feature>
<evidence type="ECO:0000313" key="2">
    <source>
        <dbReference type="Proteomes" id="UP000095767"/>
    </source>
</evidence>
<dbReference type="STRING" id="888268.A0A1E5VX17"/>
<sequence>EVIYGREVQSSTPTIGFYWSFVATNEGEENIGEVAYNSILNLESSNPTMLLRIMKGNRYVDGYLSILFCLCSDSRFSNCLVISFEGSGIFLVNKGQFGSTPNRLRSALLLASCSSRSHYSTSPILAIW</sequence>
<dbReference type="AlphaFoldDB" id="A0A1E5VX17"/>
<keyword evidence="2" id="KW-1185">Reference proteome</keyword>
<proteinExistence type="predicted"/>
<organism evidence="1 2">
    <name type="scientific">Dichanthelium oligosanthes</name>
    <dbReference type="NCBI Taxonomy" id="888268"/>
    <lineage>
        <taxon>Eukaryota</taxon>
        <taxon>Viridiplantae</taxon>
        <taxon>Streptophyta</taxon>
        <taxon>Embryophyta</taxon>
        <taxon>Tracheophyta</taxon>
        <taxon>Spermatophyta</taxon>
        <taxon>Magnoliopsida</taxon>
        <taxon>Liliopsida</taxon>
        <taxon>Poales</taxon>
        <taxon>Poaceae</taxon>
        <taxon>PACMAD clade</taxon>
        <taxon>Panicoideae</taxon>
        <taxon>Panicodae</taxon>
        <taxon>Paniceae</taxon>
        <taxon>Dichantheliinae</taxon>
        <taxon>Dichanthelium</taxon>
    </lineage>
</organism>
<accession>A0A1E5VX17</accession>
<name>A0A1E5VX17_9POAL</name>
<reference evidence="1 2" key="1">
    <citation type="submission" date="2016-09" db="EMBL/GenBank/DDBJ databases">
        <title>The draft genome of Dichanthelium oligosanthes: A C3 panicoid grass species.</title>
        <authorList>
            <person name="Studer A.J."/>
            <person name="Schnable J.C."/>
            <person name="Brutnell T.P."/>
        </authorList>
    </citation>
    <scope>NUCLEOTIDE SEQUENCE [LARGE SCALE GENOMIC DNA]</scope>
    <source>
        <strain evidence="2">cv. Kellogg 1175</strain>
        <tissue evidence="1">Leaf</tissue>
    </source>
</reference>
<evidence type="ECO:0000313" key="1">
    <source>
        <dbReference type="EMBL" id="OEL29637.1"/>
    </source>
</evidence>
<gene>
    <name evidence="1" type="ORF">BAE44_0009344</name>
</gene>
<comment type="caution">
    <text evidence="1">The sequence shown here is derived from an EMBL/GenBank/DDBJ whole genome shotgun (WGS) entry which is preliminary data.</text>
</comment>
<dbReference type="EMBL" id="LWDX02027178">
    <property type="protein sequence ID" value="OEL29637.1"/>
    <property type="molecule type" value="Genomic_DNA"/>
</dbReference>
<protein>
    <submittedName>
        <fullName evidence="1">Uncharacterized protein</fullName>
    </submittedName>
</protein>